<dbReference type="RefSeq" id="WP_201693380.1">
    <property type="nucleotide sequence ID" value="NZ_JAEQND010000022.1"/>
</dbReference>
<keyword evidence="3 7" id="KW-0378">Hydrolase</keyword>
<evidence type="ECO:0000259" key="8">
    <source>
        <dbReference type="Pfam" id="PF00717"/>
    </source>
</evidence>
<accession>A0ABS1JWP0</accession>
<comment type="caution">
    <text evidence="9">The sequence shown here is derived from an EMBL/GenBank/DDBJ whole genome shotgun (WGS) entry which is preliminary data.</text>
</comment>
<dbReference type="CDD" id="cd06529">
    <property type="entry name" value="S24_LexA-like"/>
    <property type="match status" value="1"/>
</dbReference>
<dbReference type="InterPro" id="IPR006197">
    <property type="entry name" value="Peptidase_S24_LexA"/>
</dbReference>
<keyword evidence="2" id="KW-0227">DNA damage</keyword>
<feature type="domain" description="Peptidase S24/S26A/S26B/S26C" evidence="8">
    <location>
        <begin position="70"/>
        <end position="186"/>
    </location>
</feature>
<keyword evidence="5" id="KW-0234">DNA repair</keyword>
<keyword evidence="6" id="KW-0742">SOS response</keyword>
<dbReference type="InterPro" id="IPR039418">
    <property type="entry name" value="LexA-like"/>
</dbReference>
<evidence type="ECO:0000256" key="1">
    <source>
        <dbReference type="ARBA" id="ARBA00007484"/>
    </source>
</evidence>
<evidence type="ECO:0000256" key="5">
    <source>
        <dbReference type="ARBA" id="ARBA00023204"/>
    </source>
</evidence>
<evidence type="ECO:0000256" key="7">
    <source>
        <dbReference type="RuleBase" id="RU003991"/>
    </source>
</evidence>
<evidence type="ECO:0000256" key="6">
    <source>
        <dbReference type="ARBA" id="ARBA00023236"/>
    </source>
</evidence>
<dbReference type="SUPFAM" id="SSF51306">
    <property type="entry name" value="LexA/Signal peptidase"/>
    <property type="match status" value="1"/>
</dbReference>
<evidence type="ECO:0000256" key="4">
    <source>
        <dbReference type="ARBA" id="ARBA00022813"/>
    </source>
</evidence>
<dbReference type="SUPFAM" id="SSF46785">
    <property type="entry name" value="Winged helix' DNA-binding domain"/>
    <property type="match status" value="1"/>
</dbReference>
<dbReference type="InterPro" id="IPR036388">
    <property type="entry name" value="WH-like_DNA-bd_sf"/>
</dbReference>
<gene>
    <name evidence="9" type="ORF">JI746_26790</name>
</gene>
<comment type="similarity">
    <text evidence="1 7">Belongs to the peptidase S24 family.</text>
</comment>
<dbReference type="Pfam" id="PF00717">
    <property type="entry name" value="Peptidase_S24"/>
    <property type="match status" value="1"/>
</dbReference>
<dbReference type="Gene3D" id="1.10.10.10">
    <property type="entry name" value="Winged helix-like DNA-binding domain superfamily/Winged helix DNA-binding domain"/>
    <property type="match status" value="1"/>
</dbReference>
<dbReference type="PANTHER" id="PTHR33516">
    <property type="entry name" value="LEXA REPRESSOR"/>
    <property type="match status" value="1"/>
</dbReference>
<dbReference type="EMBL" id="JAEQND010000022">
    <property type="protein sequence ID" value="MBL0428740.1"/>
    <property type="molecule type" value="Genomic_DNA"/>
</dbReference>
<evidence type="ECO:0000313" key="9">
    <source>
        <dbReference type="EMBL" id="MBL0428740.1"/>
    </source>
</evidence>
<proteinExistence type="inferred from homology"/>
<sequence length="194" mass="21711">MPETDVQHLERLRTYWKRHHAFPSMAKLCEVVGLSSTASVFDLVSRLKNAGFVQRVEGRIAPTKRFFGRPLVGSVRAGLPQPRQDEDDFEVLTLDDYLVPDPNRTFLARVKGDSMRDAALMDGDLVVVQKNCPTKVGDIVVAVVDGQVTVKHLRQEPGGRFYLQAANPDYADIFPDGDLEILGVVVGQCRTYRR</sequence>
<evidence type="ECO:0000313" key="10">
    <source>
        <dbReference type="Proteomes" id="UP000622707"/>
    </source>
</evidence>
<dbReference type="InterPro" id="IPR036390">
    <property type="entry name" value="WH_DNA-bd_sf"/>
</dbReference>
<evidence type="ECO:0000256" key="2">
    <source>
        <dbReference type="ARBA" id="ARBA00022763"/>
    </source>
</evidence>
<reference evidence="9 10" key="1">
    <citation type="journal article" date="2017" name="Int. J. Syst. Evol. Microbiol.">
        <title>Ramlibacter alkalitolerans sp. nov., alkali-tolerant bacterium isolated from soil of ginseng.</title>
        <authorList>
            <person name="Lee D.H."/>
            <person name="Cha C.J."/>
        </authorList>
    </citation>
    <scope>NUCLEOTIDE SEQUENCE [LARGE SCALE GENOMIC DNA]</scope>
    <source>
        <strain evidence="9 10">KACC 19305</strain>
    </source>
</reference>
<organism evidence="9 10">
    <name type="scientific">Ramlibacter alkalitolerans</name>
    <dbReference type="NCBI Taxonomy" id="2039631"/>
    <lineage>
        <taxon>Bacteria</taxon>
        <taxon>Pseudomonadati</taxon>
        <taxon>Pseudomonadota</taxon>
        <taxon>Betaproteobacteria</taxon>
        <taxon>Burkholderiales</taxon>
        <taxon>Comamonadaceae</taxon>
        <taxon>Ramlibacter</taxon>
    </lineage>
</organism>
<name>A0ABS1JWP0_9BURK</name>
<evidence type="ECO:0000256" key="3">
    <source>
        <dbReference type="ARBA" id="ARBA00022801"/>
    </source>
</evidence>
<dbReference type="InterPro" id="IPR050077">
    <property type="entry name" value="LexA_repressor"/>
</dbReference>
<keyword evidence="4 7" id="KW-0068">Autocatalytic cleavage</keyword>
<keyword evidence="10" id="KW-1185">Reference proteome</keyword>
<dbReference type="Gene3D" id="2.10.109.10">
    <property type="entry name" value="Umud Fragment, subunit A"/>
    <property type="match status" value="1"/>
</dbReference>
<dbReference type="InterPro" id="IPR015927">
    <property type="entry name" value="Peptidase_S24_S26A/B/C"/>
</dbReference>
<dbReference type="PANTHER" id="PTHR33516:SF2">
    <property type="entry name" value="LEXA REPRESSOR-RELATED"/>
    <property type="match status" value="1"/>
</dbReference>
<dbReference type="InterPro" id="IPR036286">
    <property type="entry name" value="LexA/Signal_pep-like_sf"/>
</dbReference>
<dbReference type="PRINTS" id="PR00726">
    <property type="entry name" value="LEXASERPTASE"/>
</dbReference>
<protein>
    <submittedName>
        <fullName evidence="9">LexA family transcriptional regulator</fullName>
    </submittedName>
</protein>
<dbReference type="Proteomes" id="UP000622707">
    <property type="component" value="Unassembled WGS sequence"/>
</dbReference>